<evidence type="ECO:0000313" key="1">
    <source>
        <dbReference type="EMBL" id="EHQ29002.1"/>
    </source>
</evidence>
<dbReference type="Proteomes" id="UP000002774">
    <property type="component" value="Chromosome"/>
</dbReference>
<dbReference type="AlphaFoldDB" id="H1Y7B5"/>
<gene>
    <name evidence="1" type="ORF">Mucpa_4918</name>
</gene>
<dbReference type="STRING" id="714943.Mucpa_4918"/>
<reference evidence="1" key="1">
    <citation type="submission" date="2011-09" db="EMBL/GenBank/DDBJ databases">
        <title>The permanent draft genome of Mucilaginibacter paludis DSM 18603.</title>
        <authorList>
            <consortium name="US DOE Joint Genome Institute (JGI-PGF)"/>
            <person name="Lucas S."/>
            <person name="Han J."/>
            <person name="Lapidus A."/>
            <person name="Bruce D."/>
            <person name="Goodwin L."/>
            <person name="Pitluck S."/>
            <person name="Peters L."/>
            <person name="Kyrpides N."/>
            <person name="Mavromatis K."/>
            <person name="Ivanova N."/>
            <person name="Mikhailova N."/>
            <person name="Held B."/>
            <person name="Detter J.C."/>
            <person name="Tapia R."/>
            <person name="Han C."/>
            <person name="Land M."/>
            <person name="Hauser L."/>
            <person name="Markowitz V."/>
            <person name="Cheng J.-F."/>
            <person name="Hugenholtz P."/>
            <person name="Woyke T."/>
            <person name="Wu D."/>
            <person name="Tindall B."/>
            <person name="Brambilla E."/>
            <person name="Klenk H.-P."/>
            <person name="Eisen J.A."/>
        </authorList>
    </citation>
    <scope>NUCLEOTIDE SEQUENCE [LARGE SCALE GENOMIC DNA]</scope>
    <source>
        <strain evidence="1">DSM 18603</strain>
    </source>
</reference>
<evidence type="ECO:0000313" key="2">
    <source>
        <dbReference type="Proteomes" id="UP000002774"/>
    </source>
</evidence>
<keyword evidence="2" id="KW-1185">Reference proteome</keyword>
<proteinExistence type="predicted"/>
<dbReference type="EMBL" id="CM001403">
    <property type="protein sequence ID" value="EHQ29002.1"/>
    <property type="molecule type" value="Genomic_DNA"/>
</dbReference>
<accession>H1Y7B5</accession>
<sequence length="69" mass="8188">MNQNLTSLFAVIQDNKILSVDTNLKSFVEALNKEYAGIRNYDWFYRAFKKDNHFSLSIDGKEYFFQKVL</sequence>
<name>H1Y7B5_9SPHI</name>
<organism evidence="1 2">
    <name type="scientific">Mucilaginibacter paludis DSM 18603</name>
    <dbReference type="NCBI Taxonomy" id="714943"/>
    <lineage>
        <taxon>Bacteria</taxon>
        <taxon>Pseudomonadati</taxon>
        <taxon>Bacteroidota</taxon>
        <taxon>Sphingobacteriia</taxon>
        <taxon>Sphingobacteriales</taxon>
        <taxon>Sphingobacteriaceae</taxon>
        <taxon>Mucilaginibacter</taxon>
    </lineage>
</organism>
<dbReference type="eggNOG" id="ENOG502ZXAN">
    <property type="taxonomic scope" value="Bacteria"/>
</dbReference>
<protein>
    <submittedName>
        <fullName evidence="1">Uncharacterized protein</fullName>
    </submittedName>
</protein>
<dbReference type="HOGENOM" id="CLU_203066_0_0_10"/>